<comment type="caution">
    <text evidence="2">The sequence shown here is derived from an EMBL/GenBank/DDBJ whole genome shotgun (WGS) entry which is preliminary data.</text>
</comment>
<keyword evidence="1" id="KW-1133">Transmembrane helix</keyword>
<feature type="transmembrane region" description="Helical" evidence="1">
    <location>
        <begin position="99"/>
        <end position="117"/>
    </location>
</feature>
<protein>
    <submittedName>
        <fullName evidence="2">Uncharacterized protein</fullName>
    </submittedName>
</protein>
<feature type="transmembrane region" description="Helical" evidence="1">
    <location>
        <begin position="45"/>
        <end position="63"/>
    </location>
</feature>
<reference evidence="2 3" key="1">
    <citation type="submission" date="2019-12" db="EMBL/GenBank/DDBJ databases">
        <title>Nocardia sp. nov. ET3-3 isolated from soil.</title>
        <authorList>
            <person name="Kanchanasin P."/>
            <person name="Tanasupawat S."/>
            <person name="Yuki M."/>
            <person name="Kudo T."/>
        </authorList>
    </citation>
    <scope>NUCLEOTIDE SEQUENCE [LARGE SCALE GENOMIC DNA]</scope>
    <source>
        <strain evidence="2 3">ET3-3</strain>
    </source>
</reference>
<dbReference type="RefSeq" id="WP_157355557.1">
    <property type="nucleotide sequence ID" value="NZ_WRPP01000001.1"/>
</dbReference>
<feature type="transmembrane region" description="Helical" evidence="1">
    <location>
        <begin position="12"/>
        <end position="33"/>
    </location>
</feature>
<accession>A0A7K1UR63</accession>
<sequence length="121" mass="13740">MNTRPMVFRLAWIGLAAIGIAIIVFGLVTLIAPPSGDRLLWRADSLANIGLGLFGLLITVFAFRERRPWAWWALWFYPVFWLTHLLSNLPPAKDHIHQILFIAISLAALLATIPYPLRPKR</sequence>
<feature type="transmembrane region" description="Helical" evidence="1">
    <location>
        <begin position="69"/>
        <end position="87"/>
    </location>
</feature>
<dbReference type="Proteomes" id="UP000466794">
    <property type="component" value="Unassembled WGS sequence"/>
</dbReference>
<evidence type="ECO:0000313" key="2">
    <source>
        <dbReference type="EMBL" id="MVU76821.1"/>
    </source>
</evidence>
<organism evidence="2 3">
    <name type="scientific">Nocardia terrae</name>
    <dbReference type="NCBI Taxonomy" id="2675851"/>
    <lineage>
        <taxon>Bacteria</taxon>
        <taxon>Bacillati</taxon>
        <taxon>Actinomycetota</taxon>
        <taxon>Actinomycetes</taxon>
        <taxon>Mycobacteriales</taxon>
        <taxon>Nocardiaceae</taxon>
        <taxon>Nocardia</taxon>
    </lineage>
</organism>
<gene>
    <name evidence="2" type="ORF">GPX89_06110</name>
</gene>
<evidence type="ECO:0000313" key="3">
    <source>
        <dbReference type="Proteomes" id="UP000466794"/>
    </source>
</evidence>
<evidence type="ECO:0000256" key="1">
    <source>
        <dbReference type="SAM" id="Phobius"/>
    </source>
</evidence>
<keyword evidence="3" id="KW-1185">Reference proteome</keyword>
<dbReference type="EMBL" id="WRPP01000001">
    <property type="protein sequence ID" value="MVU76821.1"/>
    <property type="molecule type" value="Genomic_DNA"/>
</dbReference>
<dbReference type="AlphaFoldDB" id="A0A7K1UR63"/>
<keyword evidence="1" id="KW-0472">Membrane</keyword>
<keyword evidence="1" id="KW-0812">Transmembrane</keyword>
<proteinExistence type="predicted"/>
<name>A0A7K1UR63_9NOCA</name>